<dbReference type="EC" id="3.2.1.86" evidence="6"/>
<evidence type="ECO:0000313" key="7">
    <source>
        <dbReference type="Proteomes" id="UP001597199"/>
    </source>
</evidence>
<proteinExistence type="inferred from homology"/>
<organism evidence="6 7">
    <name type="scientific">Lacticaseibacillus suilingensis</name>
    <dbReference type="NCBI Taxonomy" id="2799577"/>
    <lineage>
        <taxon>Bacteria</taxon>
        <taxon>Bacillati</taxon>
        <taxon>Bacillota</taxon>
        <taxon>Bacilli</taxon>
        <taxon>Lactobacillales</taxon>
        <taxon>Lactobacillaceae</taxon>
        <taxon>Lacticaseibacillus</taxon>
    </lineage>
</organism>
<evidence type="ECO:0000256" key="3">
    <source>
        <dbReference type="PROSITE-ProRule" id="PRU10055"/>
    </source>
</evidence>
<keyword evidence="2 5" id="KW-0326">Glycosidase</keyword>
<dbReference type="RefSeq" id="WP_204119592.1">
    <property type="nucleotide sequence ID" value="NZ_BOLV01000018.1"/>
</dbReference>
<sequence>MGLRKDFLWGGAVAAHQLEGAWQAGGKGVSIADVMTVGAHGVPRQITAGVLPGKNYPNHTAIDFYHHYPEDVKLLGELGLKCFRTSIAWTRIFPNGDEDQPNEAGLQFYDDLFDALLAQGIQPVITLSHFEMPYHLVEAYGAWRSRQLIGFFTHFAEVVFNRYRDKVKYWMTFNEINNQNSLDVYDLWTNSGIKPQADENAERLLYQAGHYELVASALAVQIGHRINPDFQIGCMVNMRPVYPASPAPQDVFKASRMMQANYWFVDVQVNGRYPNWLACYQSNQAFGLDITQEDLDVLAQGTVDYIGFSYYRSETVSARADEPASYVTLGSNHIVENSKIETSEWDWGIDPIGLRYGMNWFTDRYHVPLFIVENGFGARDTVEDGRVHDPYRTQYLAAHIKQMKLAVEQDGVDLIGYTPWGIIDLVSAGTGQMDKRYGVIYVNKNDAGAGDLSRLKKDSFAWYRQVIASNGDQLDPVSTSD</sequence>
<dbReference type="Pfam" id="PF00232">
    <property type="entry name" value="Glyco_hydro_1"/>
    <property type="match status" value="1"/>
</dbReference>
<dbReference type="EMBL" id="JBHTOA010000019">
    <property type="protein sequence ID" value="MFD1398515.1"/>
    <property type="molecule type" value="Genomic_DNA"/>
</dbReference>
<keyword evidence="5 6" id="KW-0378">Hydrolase</keyword>
<evidence type="ECO:0000256" key="1">
    <source>
        <dbReference type="ARBA" id="ARBA00010838"/>
    </source>
</evidence>
<dbReference type="PROSITE" id="PS00653">
    <property type="entry name" value="GLYCOSYL_HYDROL_F1_2"/>
    <property type="match status" value="1"/>
</dbReference>
<dbReference type="NCBIfam" id="NF007154">
    <property type="entry name" value="PRK09589.1"/>
    <property type="match status" value="1"/>
</dbReference>
<feature type="active site" description="Nucleophile" evidence="3">
    <location>
        <position position="373"/>
    </location>
</feature>
<keyword evidence="7" id="KW-1185">Reference proteome</keyword>
<dbReference type="InterPro" id="IPR017853">
    <property type="entry name" value="GH"/>
</dbReference>
<protein>
    <submittedName>
        <fullName evidence="6">6-phospho-beta-glucosidase</fullName>
        <ecNumber evidence="6">3.2.1.86</ecNumber>
    </submittedName>
</protein>
<dbReference type="PANTHER" id="PTHR10353">
    <property type="entry name" value="GLYCOSYL HYDROLASE"/>
    <property type="match status" value="1"/>
</dbReference>
<dbReference type="GO" id="GO:0008706">
    <property type="term" value="F:6-phospho-beta-glucosidase activity"/>
    <property type="evidence" value="ECO:0007669"/>
    <property type="project" value="UniProtKB-EC"/>
</dbReference>
<reference evidence="7" key="1">
    <citation type="journal article" date="2019" name="Int. J. Syst. Evol. Microbiol.">
        <title>The Global Catalogue of Microorganisms (GCM) 10K type strain sequencing project: providing services to taxonomists for standard genome sequencing and annotation.</title>
        <authorList>
            <consortium name="The Broad Institute Genomics Platform"/>
            <consortium name="The Broad Institute Genome Sequencing Center for Infectious Disease"/>
            <person name="Wu L."/>
            <person name="Ma J."/>
        </authorList>
    </citation>
    <scope>NUCLEOTIDE SEQUENCE [LARGE SCALE GENOMIC DNA]</scope>
    <source>
        <strain evidence="7">CCM 9110</strain>
    </source>
</reference>
<dbReference type="SUPFAM" id="SSF51445">
    <property type="entry name" value="(Trans)glycosidases"/>
    <property type="match status" value="1"/>
</dbReference>
<dbReference type="InterPro" id="IPR001360">
    <property type="entry name" value="Glyco_hydro_1"/>
</dbReference>
<accession>A0ABW4BFD5</accession>
<dbReference type="PROSITE" id="PS00572">
    <property type="entry name" value="GLYCOSYL_HYDROL_F1_1"/>
    <property type="match status" value="1"/>
</dbReference>
<evidence type="ECO:0000256" key="2">
    <source>
        <dbReference type="ARBA" id="ARBA00023295"/>
    </source>
</evidence>
<dbReference type="InterPro" id="IPR033132">
    <property type="entry name" value="GH_1_N_CS"/>
</dbReference>
<gene>
    <name evidence="6" type="ORF">ACFQ41_04265</name>
</gene>
<comment type="similarity">
    <text evidence="1 4">Belongs to the glycosyl hydrolase 1 family.</text>
</comment>
<dbReference type="Gene3D" id="3.20.20.80">
    <property type="entry name" value="Glycosidases"/>
    <property type="match status" value="1"/>
</dbReference>
<name>A0ABW4BFD5_9LACO</name>
<comment type="caution">
    <text evidence="6">The sequence shown here is derived from an EMBL/GenBank/DDBJ whole genome shotgun (WGS) entry which is preliminary data.</text>
</comment>
<evidence type="ECO:0000256" key="4">
    <source>
        <dbReference type="RuleBase" id="RU003690"/>
    </source>
</evidence>
<dbReference type="PANTHER" id="PTHR10353:SF85">
    <property type="entry name" value="ARYL-PHOSPHO-BETA-D-GLUCOSIDASE BGLA"/>
    <property type="match status" value="1"/>
</dbReference>
<evidence type="ECO:0000313" key="6">
    <source>
        <dbReference type="EMBL" id="MFD1398515.1"/>
    </source>
</evidence>
<dbReference type="Proteomes" id="UP001597199">
    <property type="component" value="Unassembled WGS sequence"/>
</dbReference>
<evidence type="ECO:0000256" key="5">
    <source>
        <dbReference type="RuleBase" id="RU004468"/>
    </source>
</evidence>
<dbReference type="PRINTS" id="PR00131">
    <property type="entry name" value="GLHYDRLASE1"/>
</dbReference>
<dbReference type="InterPro" id="IPR018120">
    <property type="entry name" value="Glyco_hydro_1_AS"/>
</dbReference>